<gene>
    <name evidence="1" type="ORF">SAMN05421507_105195</name>
</gene>
<evidence type="ECO:0000313" key="2">
    <source>
        <dbReference type="Proteomes" id="UP000199691"/>
    </source>
</evidence>
<evidence type="ECO:0000313" key="1">
    <source>
        <dbReference type="EMBL" id="SDP08462.1"/>
    </source>
</evidence>
<dbReference type="AlphaFoldDB" id="A0A1H0PTJ4"/>
<name>A0A1H0PTJ4_9PSEU</name>
<protein>
    <submittedName>
        <fullName evidence="1">Uncharacterized protein</fullName>
    </submittedName>
</protein>
<dbReference type="EMBL" id="FNIX01000005">
    <property type="protein sequence ID" value="SDP08462.1"/>
    <property type="molecule type" value="Genomic_DNA"/>
</dbReference>
<accession>A0A1H0PTJ4</accession>
<organism evidence="1 2">
    <name type="scientific">Lentzea jiangxiensis</name>
    <dbReference type="NCBI Taxonomy" id="641025"/>
    <lineage>
        <taxon>Bacteria</taxon>
        <taxon>Bacillati</taxon>
        <taxon>Actinomycetota</taxon>
        <taxon>Actinomycetes</taxon>
        <taxon>Pseudonocardiales</taxon>
        <taxon>Pseudonocardiaceae</taxon>
        <taxon>Lentzea</taxon>
    </lineage>
</organism>
<dbReference type="Proteomes" id="UP000199691">
    <property type="component" value="Unassembled WGS sequence"/>
</dbReference>
<keyword evidence="2" id="KW-1185">Reference proteome</keyword>
<proteinExistence type="predicted"/>
<reference evidence="2" key="1">
    <citation type="submission" date="2016-10" db="EMBL/GenBank/DDBJ databases">
        <authorList>
            <person name="Varghese N."/>
            <person name="Submissions S."/>
        </authorList>
    </citation>
    <scope>NUCLEOTIDE SEQUENCE [LARGE SCALE GENOMIC DNA]</scope>
    <source>
        <strain evidence="2">CGMCC 4.6609</strain>
    </source>
</reference>
<sequence length="460" mass="52356">MTGVRPIWGDAVKYFVVRDGGPLPRALVRVDGDREQELAGTGEWVGSALLAAPEPAWTVTEVESHAFYDHAYEAMREARAGLPCVAVFSTTFRVDEFLNVTAVMRRRDGVQEWLGRHLTPDNVWRAGKRAYRGSLWLPISEEELERHRWAAIWPSWFVVREESGRLHAVVRKIPSAEEAFTRDLRWVASDLLGREDLRVEELDRADSGRALEEIELEVHRERLRARGGPEYFTVENGIFDPRGVFCVIRRAGTGEEVHTGAGWAPSELLTEVEQRKRVFYRHRAVSAEEAGAVIAGRSGRRCFLLLDAPGELPLPLAVVRVDGDREQAFTRDLVWAPSDLLARVAEQPGVRVEEVPAGFEVNHAFTMAKRIRHERQRTAWPHDGHRYHAFFRDRAAALDLANLDHLHRTGHLGDAEYRGDGEWHSTRWSLEDYDRGTRDGEHLPVSPDEARWLTGLLDDR</sequence>